<proteinExistence type="predicted"/>
<evidence type="ECO:0000313" key="1">
    <source>
        <dbReference type="EMBL" id="SIM73612.1"/>
    </source>
</evidence>
<protein>
    <recommendedName>
        <fullName evidence="3">TPR repeats containing protein</fullName>
    </recommendedName>
</protein>
<evidence type="ECO:0008006" key="3">
    <source>
        <dbReference type="Google" id="ProtNLM"/>
    </source>
</evidence>
<dbReference type="RefSeq" id="WP_148689960.1">
    <property type="nucleotide sequence ID" value="NZ_LT671858.1"/>
</dbReference>
<gene>
    <name evidence="1" type="ORF">CSP5_1418</name>
</gene>
<dbReference type="EMBL" id="LT671858">
    <property type="protein sequence ID" value="SIM73612.1"/>
    <property type="molecule type" value="Genomic_DNA"/>
</dbReference>
<accession>A0A1N5VKZ1</accession>
<name>A0A1N5VKZ1_9ARCH</name>
<dbReference type="GeneID" id="41588663"/>
<organism evidence="1 2">
    <name type="scientific">Cuniculiplasma divulgatum</name>
    <dbReference type="NCBI Taxonomy" id="1673428"/>
    <lineage>
        <taxon>Archaea</taxon>
        <taxon>Methanobacteriati</taxon>
        <taxon>Thermoplasmatota</taxon>
        <taxon>Thermoplasmata</taxon>
        <taxon>Thermoplasmatales</taxon>
        <taxon>Cuniculiplasmataceae</taxon>
        <taxon>Cuniculiplasma</taxon>
    </lineage>
</organism>
<dbReference type="Proteomes" id="UP000195607">
    <property type="component" value="Chromosome I"/>
</dbReference>
<evidence type="ECO:0000313" key="2">
    <source>
        <dbReference type="Proteomes" id="UP000195607"/>
    </source>
</evidence>
<dbReference type="AlphaFoldDB" id="A0A1N5VKZ1"/>
<reference evidence="1 2" key="1">
    <citation type="submission" date="2016-04" db="EMBL/GenBank/DDBJ databases">
        <authorList>
            <person name="Evans L.H."/>
            <person name="Alamgir A."/>
            <person name="Owens N."/>
            <person name="Weber N.D."/>
            <person name="Virtaneva K."/>
            <person name="Barbian K."/>
            <person name="Babar A."/>
            <person name="Rosenke K."/>
        </authorList>
    </citation>
    <scope>NUCLEOTIDE SEQUENCE [LARGE SCALE GENOMIC DNA]</scope>
    <source>
        <strain evidence="2">S5(T) (JCM 30642 \VKM B-2941)</strain>
    </source>
</reference>
<sequence>MGFLSLRRNRTKSAVVNLESENDRIEPYMVKVLEKDHEKRTMNYEKNSSLAYEYVSSSLILAEVYAKIGKMDDARKLLDSSKNEIDKIESVEKRSTMETLYGKVEKRIH</sequence>